<proteinExistence type="predicted"/>
<feature type="signal peptide" evidence="1">
    <location>
        <begin position="1"/>
        <end position="30"/>
    </location>
</feature>
<dbReference type="PANTHER" id="PTHR31528">
    <property type="entry name" value="4-AMINO-5-HYDROXYMETHYL-2-METHYLPYRIMIDINE PHOSPHATE SYNTHASE THI11-RELATED"/>
    <property type="match status" value="1"/>
</dbReference>
<dbReference type="Gene3D" id="3.40.190.10">
    <property type="entry name" value="Periplasmic binding protein-like II"/>
    <property type="match status" value="2"/>
</dbReference>
<name>A0A1C4AA72_9BACI</name>
<dbReference type="InterPro" id="IPR027939">
    <property type="entry name" value="NMT1/THI5"/>
</dbReference>
<evidence type="ECO:0000256" key="1">
    <source>
        <dbReference type="SAM" id="SignalP"/>
    </source>
</evidence>
<dbReference type="PANTHER" id="PTHR31528:SF3">
    <property type="entry name" value="THIAMINE BIOSYNTHESIS PROTEIN HI_0357-RELATED"/>
    <property type="match status" value="1"/>
</dbReference>
<evidence type="ECO:0000313" key="4">
    <source>
        <dbReference type="Proteomes" id="UP000196052"/>
    </source>
</evidence>
<evidence type="ECO:0000313" key="3">
    <source>
        <dbReference type="EMBL" id="SCB91505.1"/>
    </source>
</evidence>
<evidence type="ECO:0000259" key="2">
    <source>
        <dbReference type="Pfam" id="PF09084"/>
    </source>
</evidence>
<dbReference type="EMBL" id="FMBE01000012">
    <property type="protein sequence ID" value="SCB91505.1"/>
    <property type="molecule type" value="Genomic_DNA"/>
</dbReference>
<keyword evidence="1" id="KW-0732">Signal</keyword>
<feature type="domain" description="SsuA/THI5-like" evidence="2">
    <location>
        <begin position="49"/>
        <end position="264"/>
    </location>
</feature>
<feature type="chain" id="PRO_5008688576" evidence="1">
    <location>
        <begin position="31"/>
        <end position="338"/>
    </location>
</feature>
<protein>
    <submittedName>
        <fullName evidence="3">ABC transporter, hydroxymethylpyrimidine-binding protein</fullName>
    </submittedName>
</protein>
<dbReference type="InterPro" id="IPR015168">
    <property type="entry name" value="SsuA/THI5"/>
</dbReference>
<dbReference type="GO" id="GO:0009228">
    <property type="term" value="P:thiamine biosynthetic process"/>
    <property type="evidence" value="ECO:0007669"/>
    <property type="project" value="InterPro"/>
</dbReference>
<dbReference type="AlphaFoldDB" id="A0A1C4AA72"/>
<dbReference type="SUPFAM" id="SSF53850">
    <property type="entry name" value="Periplasmic binding protein-like II"/>
    <property type="match status" value="1"/>
</dbReference>
<reference evidence="4" key="1">
    <citation type="submission" date="2016-08" db="EMBL/GenBank/DDBJ databases">
        <authorList>
            <person name="Loux V."/>
            <person name="Rue O."/>
        </authorList>
    </citation>
    <scope>NUCLEOTIDE SEQUENCE [LARGE SCALE GENOMIC DNA]</scope>
    <source>
        <strain evidence="4">INRA Bc05-F1</strain>
    </source>
</reference>
<gene>
    <name evidence="3" type="ORF">BC05F1_00755</name>
</gene>
<dbReference type="PROSITE" id="PS51257">
    <property type="entry name" value="PROKAR_LIPOPROTEIN"/>
    <property type="match status" value="1"/>
</dbReference>
<organism evidence="3 4">
    <name type="scientific">Bacillus wiedmannii</name>
    <dbReference type="NCBI Taxonomy" id="1890302"/>
    <lineage>
        <taxon>Bacteria</taxon>
        <taxon>Bacillati</taxon>
        <taxon>Bacillota</taxon>
        <taxon>Bacilli</taxon>
        <taxon>Bacillales</taxon>
        <taxon>Bacillaceae</taxon>
        <taxon>Bacillus</taxon>
        <taxon>Bacillus cereus group</taxon>
    </lineage>
</organism>
<accession>A0A1C4AA72</accession>
<dbReference type="FunFam" id="3.40.190.10:FF:000263">
    <property type="entry name" value="ABC transporter substrate-binding protein"/>
    <property type="match status" value="1"/>
</dbReference>
<dbReference type="Pfam" id="PF09084">
    <property type="entry name" value="NMT1"/>
    <property type="match status" value="1"/>
</dbReference>
<sequence>MEEVFMKFLKRIFVFTLLVAMIAGCSSNSASDKGKKEKEITVMLDWYPNAVHSFIYAAIEKGYFKEEGVKVNIKFPSNPTDPLTLAAAGKVTVGLYYQPDVVIVKANEQIPVKSIGAVVRSPLNHVVSLKSAGIQSPKDLEGKTVGYSGTPLSEMYLKTMVKEAGGNPDTVKVVDVGFDLVPALITKKVDAVTGAYINHEVPVMRHEGHEPAYFNPADYGVPNYHELVFVTGDKTLKKDKEALQAFLRGTKKGYDFMKKNPDEALNILLNHQEKENFPLVPEVEKESMKILLEKMETKDEPFLSDSKESWEKQNKWLKDKGMTKEIIPAEELFENILK</sequence>
<dbReference type="Proteomes" id="UP000196052">
    <property type="component" value="Unassembled WGS sequence"/>
</dbReference>